<evidence type="ECO:0000256" key="1">
    <source>
        <dbReference type="SAM" id="SignalP"/>
    </source>
</evidence>
<dbReference type="KEGG" id="tasa:A1Q1_00118"/>
<dbReference type="EMBL" id="ALBS01000009">
    <property type="protein sequence ID" value="EJT53111.1"/>
    <property type="molecule type" value="Genomic_DNA"/>
</dbReference>
<gene>
    <name evidence="2" type="ORF">A1Q1_00118</name>
</gene>
<evidence type="ECO:0000313" key="3">
    <source>
        <dbReference type="Proteomes" id="UP000002748"/>
    </source>
</evidence>
<dbReference type="HOGENOM" id="CLU_1876891_0_0_1"/>
<keyword evidence="1" id="KW-0732">Signal</keyword>
<name>J8TIS2_TRIAS</name>
<evidence type="ECO:0000313" key="2">
    <source>
        <dbReference type="EMBL" id="EJT53111.1"/>
    </source>
</evidence>
<dbReference type="GeneID" id="25983632"/>
<dbReference type="RefSeq" id="XP_014184434.1">
    <property type="nucleotide sequence ID" value="XM_014328959.1"/>
</dbReference>
<reference evidence="2 3" key="1">
    <citation type="journal article" date="2012" name="Eukaryot. Cell">
        <title>Draft genome sequence of CBS 2479, the standard type strain of Trichosporon asahii.</title>
        <authorList>
            <person name="Yang R.Y."/>
            <person name="Li H.T."/>
            <person name="Zhu H."/>
            <person name="Zhou G.P."/>
            <person name="Wang M."/>
            <person name="Wang L."/>
        </authorList>
    </citation>
    <scope>NUCLEOTIDE SEQUENCE [LARGE SCALE GENOMIC DNA]</scope>
    <source>
        <strain evidence="3">ATCC 90039 / CBS 2479 / JCM 2466 / KCTC 7840 / NCYC 2677 / UAMH 7654</strain>
    </source>
</reference>
<organism evidence="2 3">
    <name type="scientific">Trichosporon asahii var. asahii (strain ATCC 90039 / CBS 2479 / JCM 2466 / KCTC 7840 / NBRC 103889/ NCYC 2677 / UAMH 7654)</name>
    <name type="common">Yeast</name>
    <dbReference type="NCBI Taxonomy" id="1186058"/>
    <lineage>
        <taxon>Eukaryota</taxon>
        <taxon>Fungi</taxon>
        <taxon>Dikarya</taxon>
        <taxon>Basidiomycota</taxon>
        <taxon>Agaricomycotina</taxon>
        <taxon>Tremellomycetes</taxon>
        <taxon>Trichosporonales</taxon>
        <taxon>Trichosporonaceae</taxon>
        <taxon>Trichosporon</taxon>
    </lineage>
</organism>
<protein>
    <submittedName>
        <fullName evidence="2">Uncharacterized protein</fullName>
    </submittedName>
</protein>
<proteinExistence type="predicted"/>
<dbReference type="VEuPathDB" id="FungiDB:A1Q1_00118"/>
<accession>J8TIS2</accession>
<feature type="chain" id="PRO_5003817318" evidence="1">
    <location>
        <begin position="18"/>
        <end position="137"/>
    </location>
</feature>
<comment type="caution">
    <text evidence="2">The sequence shown here is derived from an EMBL/GenBank/DDBJ whole genome shotgun (WGS) entry which is preliminary data.</text>
</comment>
<sequence>MFTATILSSLLAATVLAAPAPQQEFNSYDEFRQLLLAEPGRHMEEIDGMYVLLDGANATIATAGPKYNWAMHTAIDEKQCLQYSKVLMLPNNTLSKPMNDGALFAFCNGEACLTPGMPGKCATIHGCTLCSSRSVCI</sequence>
<feature type="signal peptide" evidence="1">
    <location>
        <begin position="1"/>
        <end position="17"/>
    </location>
</feature>
<dbReference type="AlphaFoldDB" id="J8TIS2"/>
<dbReference type="Proteomes" id="UP000002748">
    <property type="component" value="Unassembled WGS sequence"/>
</dbReference>